<feature type="compositionally biased region" description="Basic and acidic residues" evidence="2">
    <location>
        <begin position="2965"/>
        <end position="2980"/>
    </location>
</feature>
<dbReference type="InterPro" id="IPR052575">
    <property type="entry name" value="SSU_processome_comp_20"/>
</dbReference>
<feature type="compositionally biased region" description="Acidic residues" evidence="2">
    <location>
        <begin position="2826"/>
        <end position="2841"/>
    </location>
</feature>
<dbReference type="Pfam" id="PF23099">
    <property type="entry name" value="UTP20_C"/>
    <property type="match status" value="1"/>
</dbReference>
<dbReference type="OrthoDB" id="360653at2759"/>
<feature type="compositionally biased region" description="Basic and acidic residues" evidence="2">
    <location>
        <begin position="2995"/>
        <end position="3011"/>
    </location>
</feature>
<protein>
    <submittedName>
        <fullName evidence="6">Uncharacterized protein</fullName>
    </submittedName>
</protein>
<dbReference type="GO" id="GO:0030686">
    <property type="term" value="C:90S preribosome"/>
    <property type="evidence" value="ECO:0007669"/>
    <property type="project" value="TreeGrafter"/>
</dbReference>
<feature type="region of interest" description="Disordered" evidence="2">
    <location>
        <begin position="1"/>
        <end position="25"/>
    </location>
</feature>
<dbReference type="PANTHER" id="PTHR17695:SF11">
    <property type="entry name" value="SMALL SUBUNIT PROCESSOME COMPONENT 20 HOMOLOG"/>
    <property type="match status" value="1"/>
</dbReference>
<accession>A0A6A6GPZ2</accession>
<dbReference type="EMBL" id="ML992501">
    <property type="protein sequence ID" value="KAF2227792.1"/>
    <property type="molecule type" value="Genomic_DNA"/>
</dbReference>
<proteinExistence type="predicted"/>
<feature type="domain" description="U3 small nucleolar RNA-associated protein 20" evidence="4">
    <location>
        <begin position="2084"/>
        <end position="2301"/>
    </location>
</feature>
<dbReference type="Pfam" id="PF20416">
    <property type="entry name" value="UTP20"/>
    <property type="match status" value="1"/>
</dbReference>
<feature type="domain" description="U3 small nucleolar RNA-associated protein 20 C-terminal" evidence="5">
    <location>
        <begin position="2930"/>
        <end position="3006"/>
    </location>
</feature>
<reference evidence="7" key="1">
    <citation type="journal article" date="2020" name="Stud. Mycol.">
        <title>101 Dothideomycetes genomes: A test case for predicting lifestyles and emergence of pathogens.</title>
        <authorList>
            <person name="Haridas S."/>
            <person name="Albert R."/>
            <person name="Binder M."/>
            <person name="Bloem J."/>
            <person name="LaButti K."/>
            <person name="Salamov A."/>
            <person name="Andreopoulos B."/>
            <person name="Baker S."/>
            <person name="Barry K."/>
            <person name="Bills G."/>
            <person name="Bluhm B."/>
            <person name="Cannon C."/>
            <person name="Castanera R."/>
            <person name="Culley D."/>
            <person name="Daum C."/>
            <person name="Ezra D."/>
            <person name="Gonzalez J."/>
            <person name="Henrissat B."/>
            <person name="Kuo A."/>
            <person name="Liang C."/>
            <person name="Lipzen A."/>
            <person name="Lutzoni F."/>
            <person name="Magnuson J."/>
            <person name="Mondo S."/>
            <person name="Nolan M."/>
            <person name="Ohm R."/>
            <person name="Pangilinan J."/>
            <person name="Park H.-J."/>
            <person name="Ramirez L."/>
            <person name="Alfaro M."/>
            <person name="Sun H."/>
            <person name="Tritt A."/>
            <person name="Yoshinaga Y."/>
            <person name="Zwiers L.-H."/>
            <person name="Turgeon B."/>
            <person name="Goodwin S."/>
            <person name="Spatafora J."/>
            <person name="Crous P."/>
            <person name="Grigoriev I."/>
        </authorList>
    </citation>
    <scope>NUCLEOTIDE SEQUENCE [LARGE SCALE GENOMIC DNA]</scope>
    <source>
        <strain evidence="7">CECT 20119</strain>
    </source>
</reference>
<evidence type="ECO:0000256" key="1">
    <source>
        <dbReference type="SAM" id="Coils"/>
    </source>
</evidence>
<feature type="domain" description="U3 small nucleolar RNA-associated protein 20 N-terminal" evidence="3">
    <location>
        <begin position="1350"/>
        <end position="1833"/>
    </location>
</feature>
<dbReference type="InterPro" id="IPR011989">
    <property type="entry name" value="ARM-like"/>
</dbReference>
<feature type="region of interest" description="Disordered" evidence="2">
    <location>
        <begin position="2818"/>
        <end position="2845"/>
    </location>
</feature>
<dbReference type="SUPFAM" id="SSF48371">
    <property type="entry name" value="ARM repeat"/>
    <property type="match status" value="2"/>
</dbReference>
<dbReference type="Proteomes" id="UP000799538">
    <property type="component" value="Unassembled WGS sequence"/>
</dbReference>
<dbReference type="InterPro" id="IPR057525">
    <property type="entry name" value="UTP20_C"/>
</dbReference>
<organism evidence="6 7">
    <name type="scientific">Elsinoe ampelina</name>
    <dbReference type="NCBI Taxonomy" id="302913"/>
    <lineage>
        <taxon>Eukaryota</taxon>
        <taxon>Fungi</taxon>
        <taxon>Dikarya</taxon>
        <taxon>Ascomycota</taxon>
        <taxon>Pezizomycotina</taxon>
        <taxon>Dothideomycetes</taxon>
        <taxon>Dothideomycetidae</taxon>
        <taxon>Myriangiales</taxon>
        <taxon>Elsinoaceae</taxon>
        <taxon>Elsinoe</taxon>
    </lineage>
</organism>
<dbReference type="InterPro" id="IPR016024">
    <property type="entry name" value="ARM-type_fold"/>
</dbReference>
<dbReference type="Gene3D" id="1.25.10.10">
    <property type="entry name" value="Leucine-rich Repeat Variant"/>
    <property type="match status" value="1"/>
</dbReference>
<dbReference type="GO" id="GO:0032040">
    <property type="term" value="C:small-subunit processome"/>
    <property type="evidence" value="ECO:0007669"/>
    <property type="project" value="TreeGrafter"/>
</dbReference>
<dbReference type="PANTHER" id="PTHR17695">
    <property type="entry name" value="SMALL SUBUNIT PROCESSOME COMPONENT 20 HOMOLOG"/>
    <property type="match status" value="1"/>
</dbReference>
<dbReference type="InterPro" id="IPR046523">
    <property type="entry name" value="UTP20_dom"/>
</dbReference>
<evidence type="ECO:0000313" key="7">
    <source>
        <dbReference type="Proteomes" id="UP000799538"/>
    </source>
</evidence>
<feature type="coiled-coil region" evidence="1">
    <location>
        <begin position="169"/>
        <end position="196"/>
    </location>
</feature>
<evidence type="ECO:0000256" key="2">
    <source>
        <dbReference type="SAM" id="MobiDB-lite"/>
    </source>
</evidence>
<feature type="coiled-coil region" evidence="1">
    <location>
        <begin position="76"/>
        <end position="117"/>
    </location>
</feature>
<evidence type="ECO:0000259" key="5">
    <source>
        <dbReference type="Pfam" id="PF23099"/>
    </source>
</evidence>
<feature type="region of interest" description="Disordered" evidence="2">
    <location>
        <begin position="2036"/>
        <end position="2056"/>
    </location>
</feature>
<gene>
    <name evidence="6" type="ORF">BDZ85DRAFT_271318</name>
</gene>
<evidence type="ECO:0000259" key="4">
    <source>
        <dbReference type="Pfam" id="PF20416"/>
    </source>
</evidence>
<dbReference type="InterPro" id="IPR011430">
    <property type="entry name" value="UTP20_N"/>
</dbReference>
<evidence type="ECO:0000313" key="6">
    <source>
        <dbReference type="EMBL" id="KAF2227792.1"/>
    </source>
</evidence>
<evidence type="ECO:0000259" key="3">
    <source>
        <dbReference type="Pfam" id="PF07539"/>
    </source>
</evidence>
<feature type="region of interest" description="Disordered" evidence="2">
    <location>
        <begin position="2962"/>
        <end position="3017"/>
    </location>
</feature>
<sequence length="3017" mass="337485">MSDIYEGYGDGEPMATSPTRPQSVRRKQSMYIADMEARVEALVSENRRLQDARNDMDIDGDENATRQSVANSEMRLREKDAEINQIKAMLEPLKQELEQLKDLNATLTEANKNLIADTNDRYGTLQEEHSYANAQWQQSIRELEKLRHEHSQLSNGMESIVRQHIDTALEDKDTEIARLRAELDYATSEIRALQARIQATATDDYLTVRDEDYFDGACQKLCQHVQAWVLRFSKSSDNRACRLSSDLKDDKLETRLDNTMLDGSDVDTLLVDRVRRRDVFMALVMMMVWEYVFTRYLFGMDREQRQKLKALEKILLEVGPPRAVAQWRATTLTLLARRPAFSTQKNLDHEAVTQEIYATLAALLPPPKSAEGQLQASLKKVLRLAIDLSIEMRTQRADYFMLPPPTPEYDSNGDLVRKTKFDAETMNERSGEYVSNEELQSTGSVVKIVLFPLVMKKGDDSGEGGDEAVICPAQVLVATSKHSKRVVRRRSGVMDVDEGGSRGTATKIVAPTKRRRPTPSSRNHHFLPFSQRIASLKIAPLRSRTRPDLDPVSADLSSTSSSYFATALREWLDVNLSAGFGAFAEEALGRSESLVQVVHNEGWLVERLLGAVGQAETVALEPLFALVGHLAHDLDYRFEGWFERAFEVVGRKVSRTEEVEGLEWGFNCLGWLVKYMSRVLLGEGEVAGRWWRGIGDWLGRERQRPFVVRFMGEVVGFLLRRAAKEEERLGRVLGWLLEGFGEEEHALWEEGLKVAFSETVKGIKGGTHPDGVVVLEKLYAYTEKAGDQKEHALLTVIKGTLISVIHYTDSNGFEPVQKSLLEFSRDAEADETHLRLSAEFLYVAVATRKGTRISDWRDVADTAIGFVQSAESSMLGTSSATQDAVLRLLAVVSTSAPITTIMARTSVFTSVPQGYWTPKFLPFCYMVAELAPDRFKDLLLGSFQKFVAGNWKQMETDLLAVIPRLQELNAMGPAQLVCPADWQQKMVDGLATTSQRTNTAASINAAYLRLLRVTKSHSSDHQQKIAQSLWKQIDQATQGSKTEHDLFLHGEGLLFAASVICPSATQVQDLAGRANAYMSGLAYWEAILSGLQQLQQAGKSIPDAALEDLFQAALTCLRAPSHELRSVSLKVIQMLYKLREKAIPELLEIVVSIEETNPSVPTARFISSQIRRLGLGYEACLSDPEISKIVPTYLFGVMHLRLSQAWEDAAVILKEIARFEQAETVTTEIVSQWLEGGRDDESLVSVDWNSHEAAPNRSDFECSNVNQIEAAVSNAQAACQDTAGKLEQMFKSSTQAHSLDHSFNRSQALRVLRANTQLAEKRSRLLTPVLLRWVHQDVEDDGEADSAMQRWNRKDQKAMLDVFAQFQNPRVLFKSNESYQALLKLLTNGDAEIQKSALKALLAWKQEQVVRYQEHLLNFLDDARFREEISVFLRIDEEEGIRPEDIEVLSPILLRLLYGLLVNRTGNASGVRGKQTKRKAVFGALNRFPGSILEQFIAIALEPVGNTSTEFLTATKAHPRKQVGVLNMISDMYDTLGSELEPYSTRLAGVALSCLLSAKQGSDADDEGAEDESHASLYKAIRRSGYACLSISTITILQLLLPRLDKFVPEVAQSISGLLKLLSLIKQTPGLTTALIECLESSFCPDQVKVFVLDEILGHLLRHISDGEDVVMNGDVENYSNLRAELQQHASRFLHAVSDLMQKTPSKQILDSSLACTLSIAGLVKDKKDETNKKVPVPTKRQLLLTIHRLLSGRDNTTAIDEKIFTAAFRSTSSLFTLFRDRESRQDLCNAAQLCQDLNSFATGKIDEPDFDRREMAFSKINDEMYIQLSPDQDNDELSIRTTVEKHLANDNETEGFRQLVSKVLVPGMHSGMYQSSELVRIEYLTVLSHMVKRLESFADLANLTPLLAGSDEEASFFANVLHVQQHRRLRALRRLASEAQKAQLSSSNVANIFLPLLEHFVMNAAQDESSHNLTAEAITSISALTACLNWSQYKSTLRKYIGMMKDMEGKEKTVLRLVGAVIEGLYKACSTSASHHGEAMDTEPSDRPASGALQRTLPPPQALATSITEQLLPPLTSFLHLKDESTVSLRVPVGVVVVKLLKCLPEDIMLTKLPAVLLDLCHILRSRDQGSRDMTRKTLSEITALLGPSYFHFILKELRSSLQRGYQLHVLSFTMHSILVENLGKLSPGDLDHCLSDIVMIIMDDIFGVVGQEKDAEEYISRMKEVKSSKSYDSMDLIAKITTLPHLSQLIRPIQNLLSEKLDLRTVKKLDELLRRIALGVTANPAVTDRSVLVFCYEIIQQTTASPAPAKSGRPFNDYKTRRYLIQMHSAQKSNTKATTSSYTFKLTRFAIDLLRTILTKHEPLRTPANIAGLIPLVSESLVTGTEEVQLASLRLLTSIMRVPHPELARNAATYVSEAVKIIKAAPAMTTEAAQAALKLLSAALRDKEAKIREQDLAYVLKRTKPDLEEPDRQGVIFNFLKAVLGRKIVIAEVYEVMDAVGQMMVTNQTKGARELSRGLWVGFVGDYPQSKGRWEKQVGFLVRNLEYEYPEGRRSVLEGMHGLVRRTGGEVGQELCNQVFVPLVLRLVNDDDRECREMAGVLIKEVLQKAEGEVEQAFRGVLKMWVEGDQVLLRRVGLQVWKTVVEVGKTSDKDLEFLLRAIKDLLPTLDRTVAQDEWEMLYYALQLFAEIAKTSPTVAFAAKTKQIWTSVFRCLVFPHAWVKLSAARLVGVLFGDVGKANKEVGLGKLPLPSTGVVMVSAQELRQLCLTSLRVLRYDGSSEQLLAQTCRNLVFLGRCFGANGMVWEYDNQPLNGLNGHGDESSASDEDDVENGIDDEEHEQHNDVEVKTALTFLLSSLSSIIRRNQSATTPTSVPPKVAALQTLHALLSHLDPDLYSAIAQTIVHPLLLLTDSSIPKPVSTNPTFTESFATLCNLAQETMSLLQTKLGSSKYVKEVSGAQSKLREKREDRRVKRRIEAVAQPERAEKRKARKVEGKIRRKKEKGEEYKGRRRGW</sequence>
<dbReference type="Pfam" id="PF07539">
    <property type="entry name" value="UTP20_N"/>
    <property type="match status" value="1"/>
</dbReference>
<keyword evidence="7" id="KW-1185">Reference proteome</keyword>
<name>A0A6A6GPZ2_9PEZI</name>
<keyword evidence="1" id="KW-0175">Coiled coil</keyword>